<dbReference type="Gene3D" id="1.10.950.10">
    <property type="entry name" value="Villin headpiece domain"/>
    <property type="match status" value="1"/>
</dbReference>
<dbReference type="GO" id="GO:0005737">
    <property type="term" value="C:cytoplasm"/>
    <property type="evidence" value="ECO:0007669"/>
    <property type="project" value="TreeGrafter"/>
</dbReference>
<dbReference type="GO" id="GO:0015629">
    <property type="term" value="C:actin cytoskeleton"/>
    <property type="evidence" value="ECO:0007669"/>
    <property type="project" value="TreeGrafter"/>
</dbReference>
<dbReference type="AlphaFoldDB" id="A0A0N4X5X9"/>
<feature type="domain" description="HP" evidence="1">
    <location>
        <begin position="574"/>
        <end position="638"/>
    </location>
</feature>
<dbReference type="SMART" id="SM00262">
    <property type="entry name" value="GEL"/>
    <property type="match status" value="2"/>
</dbReference>
<dbReference type="GO" id="GO:0051014">
    <property type="term" value="P:actin filament severing"/>
    <property type="evidence" value="ECO:0007669"/>
    <property type="project" value="TreeGrafter"/>
</dbReference>
<dbReference type="SUPFAM" id="SSF47050">
    <property type="entry name" value="VHP, Villin headpiece domain"/>
    <property type="match status" value="1"/>
</dbReference>
<dbReference type="InterPro" id="IPR003128">
    <property type="entry name" value="Villin_headpiece"/>
</dbReference>
<dbReference type="SUPFAM" id="SSF55753">
    <property type="entry name" value="Actin depolymerizing proteins"/>
    <property type="match status" value="2"/>
</dbReference>
<reference evidence="2" key="1">
    <citation type="submission" date="2017-02" db="UniProtKB">
        <authorList>
            <consortium name="WormBaseParasite"/>
        </authorList>
    </citation>
    <scope>IDENTIFICATION</scope>
</reference>
<accession>A0A0N4X5X9</accession>
<evidence type="ECO:0000259" key="1">
    <source>
        <dbReference type="PROSITE" id="PS51089"/>
    </source>
</evidence>
<dbReference type="OMA" id="HFPHERI"/>
<organism evidence="2">
    <name type="scientific">Haemonchus placei</name>
    <name type="common">Barber's pole worm</name>
    <dbReference type="NCBI Taxonomy" id="6290"/>
    <lineage>
        <taxon>Eukaryota</taxon>
        <taxon>Metazoa</taxon>
        <taxon>Ecdysozoa</taxon>
        <taxon>Nematoda</taxon>
        <taxon>Chromadorea</taxon>
        <taxon>Rhabditida</taxon>
        <taxon>Rhabditina</taxon>
        <taxon>Rhabditomorpha</taxon>
        <taxon>Strongyloidea</taxon>
        <taxon>Trichostrongylidae</taxon>
        <taxon>Haemonchus</taxon>
    </lineage>
</organism>
<dbReference type="GO" id="GO:0051016">
    <property type="term" value="P:barbed-end actin filament capping"/>
    <property type="evidence" value="ECO:0007669"/>
    <property type="project" value="TreeGrafter"/>
</dbReference>
<evidence type="ECO:0000313" key="2">
    <source>
        <dbReference type="WBParaSite" id="HPLM_0001977101-mRNA-1"/>
    </source>
</evidence>
<dbReference type="PANTHER" id="PTHR11977">
    <property type="entry name" value="VILLIN"/>
    <property type="match status" value="1"/>
</dbReference>
<proteinExistence type="predicted"/>
<dbReference type="WBParaSite" id="HPLM_0001977101-mRNA-1">
    <property type="protein sequence ID" value="HPLM_0001977101-mRNA-1"/>
    <property type="gene ID" value="HPLM_0001977101"/>
</dbReference>
<dbReference type="InterPro" id="IPR029006">
    <property type="entry name" value="ADF-H/Gelsolin-like_dom_sf"/>
</dbReference>
<dbReference type="GO" id="GO:0051015">
    <property type="term" value="F:actin filament binding"/>
    <property type="evidence" value="ECO:0007669"/>
    <property type="project" value="InterPro"/>
</dbReference>
<dbReference type="GO" id="GO:0008154">
    <property type="term" value="P:actin polymerization or depolymerization"/>
    <property type="evidence" value="ECO:0007669"/>
    <property type="project" value="TreeGrafter"/>
</dbReference>
<dbReference type="Pfam" id="PF02209">
    <property type="entry name" value="VHP"/>
    <property type="match status" value="1"/>
</dbReference>
<dbReference type="PROSITE" id="PS51089">
    <property type="entry name" value="HP"/>
    <property type="match status" value="1"/>
</dbReference>
<protein>
    <submittedName>
        <fullName evidence="2">HP domain-containing protein</fullName>
    </submittedName>
</protein>
<dbReference type="Gene3D" id="3.40.20.10">
    <property type="entry name" value="Severin"/>
    <property type="match status" value="4"/>
</dbReference>
<dbReference type="GO" id="GO:0005546">
    <property type="term" value="F:phosphatidylinositol-4,5-bisphosphate binding"/>
    <property type="evidence" value="ECO:0007669"/>
    <property type="project" value="TreeGrafter"/>
</dbReference>
<dbReference type="SMART" id="SM00153">
    <property type="entry name" value="VHP"/>
    <property type="match status" value="1"/>
</dbReference>
<name>A0A0N4X5X9_HAEPC</name>
<dbReference type="InterPro" id="IPR036886">
    <property type="entry name" value="Villin_headpiece_dom_sf"/>
</dbReference>
<sequence length="638" mass="73081">LEPAQFREKRVDVRLVAPLASSIHQNAVFILVTPTRLIKYEGENSNILEKTKATQICIHITTKSDLFCTASKAENVSGCPRDFMALLGGGEPDFDLPRNTIEPFENVIAKTNLVLRVTDDYKLQSVTLIFDFGSEVYVWSGRNARKTTGRYAVEYAQQLVRIPGLLPNTVLLKNCLFAAKFSDWQTSETKIYSTPKPFQPEVKFTDRWNLIDYWTQLTMTLFQIPLHCPDEKLHAQDQELTREMKDVVTESVTFWQLIGEELEPIEQTNVFVDDSCYVIRWQYRIQTSGIRRLRSGQLSEKETGRERVAFFYWLGAKTSPKQQGLCAVRLSHMDKEKHQHVRVAHLSEPPLFLSLFHGKFIVRRSESETSTTRVFFVGGCSSAESYANEIDATPPLRSHAVYLRVAPESITVIAGFSSSCSNDKSHNNRLITLQESVRIETQTEGEDPKIKWIKAVGRTKTPRLFRIFEFEAAEVLSAQYHQYCPFPAIQAALVDTILVDVGDRLWIWNERTPTTFALRVADLYWKGRTGDVTVIGKGKEPEEFMALFAEWNEWPEGYDPQSPPRPLKVSHLFTERTQTFTVEALRSRTSLPEGIDTKNLLQYLSSEDFRSVFSMSEEEFAKLPAWKQIRLKKEAGLF</sequence>
<dbReference type="PANTHER" id="PTHR11977:SF45">
    <property type="entry name" value="SUPERVILLIN"/>
    <property type="match status" value="1"/>
</dbReference>
<dbReference type="InterPro" id="IPR007122">
    <property type="entry name" value="Villin/Gelsolin"/>
</dbReference>